<dbReference type="InParanoid" id="K0KHI9"/>
<feature type="compositionally biased region" description="Low complexity" evidence="17">
    <location>
        <begin position="153"/>
        <end position="169"/>
    </location>
</feature>
<evidence type="ECO:0000256" key="17">
    <source>
        <dbReference type="SAM" id="MobiDB-lite"/>
    </source>
</evidence>
<feature type="compositionally biased region" description="Basic and acidic residues" evidence="17">
    <location>
        <begin position="86"/>
        <end position="99"/>
    </location>
</feature>
<dbReference type="Gene3D" id="1.25.40.510">
    <property type="entry name" value="GLE1-like"/>
    <property type="match status" value="1"/>
</dbReference>
<proteinExistence type="inferred from homology"/>
<evidence type="ECO:0000256" key="3">
    <source>
        <dbReference type="ARBA" id="ARBA00004620"/>
    </source>
</evidence>
<keyword evidence="9" id="KW-0175">Coiled coil</keyword>
<keyword evidence="8" id="KW-0811">Translocation</keyword>
<dbReference type="GO" id="GO:0016973">
    <property type="term" value="P:poly(A)+ mRNA export from nucleus"/>
    <property type="evidence" value="ECO:0007669"/>
    <property type="project" value="InterPro"/>
</dbReference>
<evidence type="ECO:0000256" key="4">
    <source>
        <dbReference type="ARBA" id="ARBA00011056"/>
    </source>
</evidence>
<keyword evidence="10" id="KW-0906">Nuclear pore complex</keyword>
<keyword evidence="5" id="KW-0813">Transport</keyword>
<evidence type="ECO:0000256" key="14">
    <source>
        <dbReference type="ARBA" id="ARBA00029983"/>
    </source>
</evidence>
<evidence type="ECO:0000256" key="15">
    <source>
        <dbReference type="ARBA" id="ARBA00075092"/>
    </source>
</evidence>
<protein>
    <recommendedName>
        <fullName evidence="13">mRNA export factor GLE1</fullName>
    </recommendedName>
    <alternativeName>
        <fullName evidence="15">Nuclear pore protein GLE1</fullName>
    </alternativeName>
    <alternativeName>
        <fullName evidence="14">Nucleoporin GLE1</fullName>
    </alternativeName>
    <alternativeName>
        <fullName evidence="16">RNA export factor GLE1</fullName>
    </alternativeName>
</protein>
<evidence type="ECO:0000256" key="1">
    <source>
        <dbReference type="ARBA" id="ARBA00004335"/>
    </source>
</evidence>
<keyword evidence="12" id="KW-0539">Nucleus</keyword>
<comment type="subcellular location">
    <subcellularLocation>
        <location evidence="1">Nucleus membrane</location>
        <topology evidence="1">Peripheral membrane protein</topology>
        <orientation evidence="1">Cytoplasmic side</orientation>
    </subcellularLocation>
    <subcellularLocation>
        <location evidence="3">Nucleus membrane</location>
        <topology evidence="3">Peripheral membrane protein</topology>
        <orientation evidence="3">Nucleoplasmic side</orientation>
    </subcellularLocation>
    <subcellularLocation>
        <location evidence="2">Nucleus</location>
        <location evidence="2">Nuclear pore complex</location>
    </subcellularLocation>
</comment>
<organism evidence="18 19">
    <name type="scientific">Wickerhamomyces ciferrii (strain ATCC 14091 / BCRC 22168 / CBS 111 / JCM 3599 / NBRC 0793 / NRRL Y-1031 F-60-10)</name>
    <name type="common">Yeast</name>
    <name type="synonym">Pichia ciferrii</name>
    <dbReference type="NCBI Taxonomy" id="1206466"/>
    <lineage>
        <taxon>Eukaryota</taxon>
        <taxon>Fungi</taxon>
        <taxon>Dikarya</taxon>
        <taxon>Ascomycota</taxon>
        <taxon>Saccharomycotina</taxon>
        <taxon>Saccharomycetes</taxon>
        <taxon>Phaffomycetales</taxon>
        <taxon>Wickerhamomycetaceae</taxon>
        <taxon>Wickerhamomyces</taxon>
    </lineage>
</organism>
<gene>
    <name evidence="18" type="ORF">BN7_2026</name>
</gene>
<keyword evidence="11" id="KW-0472">Membrane</keyword>
<feature type="region of interest" description="Disordered" evidence="17">
    <location>
        <begin position="148"/>
        <end position="330"/>
    </location>
</feature>
<dbReference type="GO" id="GO:0044614">
    <property type="term" value="C:nuclear pore cytoplasmic filaments"/>
    <property type="evidence" value="ECO:0007669"/>
    <property type="project" value="TreeGrafter"/>
</dbReference>
<evidence type="ECO:0000256" key="11">
    <source>
        <dbReference type="ARBA" id="ARBA00023136"/>
    </source>
</evidence>
<dbReference type="FunFam" id="1.25.40.510:FF:000003">
    <property type="entry name" value="Nucleoporin GLE1"/>
    <property type="match status" value="1"/>
</dbReference>
<feature type="compositionally biased region" description="Basic and acidic residues" evidence="17">
    <location>
        <begin position="237"/>
        <end position="330"/>
    </location>
</feature>
<dbReference type="GO" id="GO:0031369">
    <property type="term" value="F:translation initiation factor binding"/>
    <property type="evidence" value="ECO:0007669"/>
    <property type="project" value="TreeGrafter"/>
</dbReference>
<name>K0KHI9_WICCF</name>
<evidence type="ECO:0000256" key="2">
    <source>
        <dbReference type="ARBA" id="ARBA00004567"/>
    </source>
</evidence>
<keyword evidence="7" id="KW-0653">Protein transport</keyword>
<feature type="compositionally biased region" description="Acidic residues" evidence="17">
    <location>
        <begin position="100"/>
        <end position="116"/>
    </location>
</feature>
<comment type="similarity">
    <text evidence="4">Belongs to the GLE1 family.</text>
</comment>
<dbReference type="Pfam" id="PF07817">
    <property type="entry name" value="GLE1"/>
    <property type="match status" value="1"/>
</dbReference>
<evidence type="ECO:0000313" key="18">
    <source>
        <dbReference type="EMBL" id="CCH42481.1"/>
    </source>
</evidence>
<dbReference type="GO" id="GO:0015031">
    <property type="term" value="P:protein transport"/>
    <property type="evidence" value="ECO:0007669"/>
    <property type="project" value="UniProtKB-KW"/>
</dbReference>
<dbReference type="InterPro" id="IPR038506">
    <property type="entry name" value="GLE1-like_sf"/>
</dbReference>
<keyword evidence="19" id="KW-1185">Reference proteome</keyword>
<feature type="region of interest" description="Disordered" evidence="17">
    <location>
        <begin position="86"/>
        <end position="127"/>
    </location>
</feature>
<sequence>MRFSPHRTISNTSREQIDPGYDSLSDDEYTDEGPLGLIDSSPLKSVLTPSKSISSSHLGKKGLRKTYQVFNSSPLASKADNDYIEKSKSKQHLQVHDLDSEFEEEEEIESESESDDNNGNADISESFDELSELLKDLKFKERYELVQQSKQYSSRINSRSTSRISSRPSSARHTRRPSLHELGTDPSSPSNDQSGNSSRPSTRESYIQKIQESIINDVETRASTRSREVTSQLEAIELERKRLEEERKRREEEERRRAEEERKRKEEEERQRKAEEERQRIEAEKKAKEEAERLARERKEKEEREAKEAKKKAEDEAKRQKEQEEQDAKKGKGITNYKEVEKQFFHYKKLIETIKSDIVLKVKNDLGTKNAVLKHKRKINPKFGQLTNSMTQLSRISNEVITLINETKSNELAYKWILNFVAKAIVAQAETEVRVQPTSSLPLAKLTLNLLVEFPELKELLMARFVKKCPLVIGYTCNVDTEEGRLRMGWKRHDGSKWEDEISYDERLGGIMTLYAVLTKIPLDSKYFNNLEHPFDISNSWILLARIINLPSHLLLNVHFIVISSWWEACANELIQIYGKQGEKLLNLIWTLWAQSVNDKNYSGAKTLQTIGEDWQTSGKLKTFEPMEA</sequence>
<dbReference type="Proteomes" id="UP000009328">
    <property type="component" value="Unassembled WGS sequence"/>
</dbReference>
<dbReference type="AlphaFoldDB" id="K0KHI9"/>
<evidence type="ECO:0000313" key="19">
    <source>
        <dbReference type="Proteomes" id="UP000009328"/>
    </source>
</evidence>
<feature type="compositionally biased region" description="Basic and acidic residues" evidence="17">
    <location>
        <begin position="218"/>
        <end position="228"/>
    </location>
</feature>
<evidence type="ECO:0000256" key="5">
    <source>
        <dbReference type="ARBA" id="ARBA00022448"/>
    </source>
</evidence>
<dbReference type="HOGENOM" id="CLU_029651_0_0_1"/>
<dbReference type="GO" id="GO:0005543">
    <property type="term" value="F:phospholipid binding"/>
    <property type="evidence" value="ECO:0007669"/>
    <property type="project" value="TreeGrafter"/>
</dbReference>
<comment type="caution">
    <text evidence="18">The sequence shown here is derived from an EMBL/GenBank/DDBJ whole genome shotgun (WGS) entry which is preliminary data.</text>
</comment>
<feature type="compositionally biased region" description="Low complexity" evidence="17">
    <location>
        <begin position="185"/>
        <end position="198"/>
    </location>
</feature>
<evidence type="ECO:0000256" key="13">
    <source>
        <dbReference type="ARBA" id="ARBA00026227"/>
    </source>
</evidence>
<dbReference type="GO" id="GO:0031965">
    <property type="term" value="C:nuclear membrane"/>
    <property type="evidence" value="ECO:0007669"/>
    <property type="project" value="UniProtKB-SubCell"/>
</dbReference>
<dbReference type="PANTHER" id="PTHR12960:SF0">
    <property type="entry name" value="MRNA EXPORT FACTOR GLE1"/>
    <property type="match status" value="1"/>
</dbReference>
<accession>K0KHI9</accession>
<dbReference type="PANTHER" id="PTHR12960">
    <property type="entry name" value="GLE-1-RELATED"/>
    <property type="match status" value="1"/>
</dbReference>
<evidence type="ECO:0000256" key="10">
    <source>
        <dbReference type="ARBA" id="ARBA00023132"/>
    </source>
</evidence>
<dbReference type="GO" id="GO:0005737">
    <property type="term" value="C:cytoplasm"/>
    <property type="evidence" value="ECO:0007669"/>
    <property type="project" value="UniProtKB-ARBA"/>
</dbReference>
<feature type="compositionally biased region" description="Polar residues" evidence="17">
    <location>
        <begin position="47"/>
        <end position="57"/>
    </location>
</feature>
<evidence type="ECO:0000256" key="12">
    <source>
        <dbReference type="ARBA" id="ARBA00023242"/>
    </source>
</evidence>
<evidence type="ECO:0000256" key="6">
    <source>
        <dbReference type="ARBA" id="ARBA00022816"/>
    </source>
</evidence>
<reference evidence="18 19" key="1">
    <citation type="journal article" date="2012" name="Eukaryot. Cell">
        <title>Draft genome sequence of Wickerhamomyces ciferrii NRRL Y-1031 F-60-10.</title>
        <authorList>
            <person name="Schneider J."/>
            <person name="Andrea H."/>
            <person name="Blom J."/>
            <person name="Jaenicke S."/>
            <person name="Ruckert C."/>
            <person name="Schorsch C."/>
            <person name="Szczepanowski R."/>
            <person name="Farwick M."/>
            <person name="Goesmann A."/>
            <person name="Puhler A."/>
            <person name="Schaffer S."/>
            <person name="Tauch A."/>
            <person name="Kohler T."/>
            <person name="Brinkrolf K."/>
        </authorList>
    </citation>
    <scope>NUCLEOTIDE SEQUENCE [LARGE SCALE GENOMIC DNA]</scope>
    <source>
        <strain evidence="19">ATCC 14091 / BCRC 22168 / CBS 111 / JCM 3599 / NBRC 0793 / NRRL Y-1031 F-60-10</strain>
    </source>
</reference>
<evidence type="ECO:0000256" key="9">
    <source>
        <dbReference type="ARBA" id="ARBA00023054"/>
    </source>
</evidence>
<evidence type="ECO:0000256" key="16">
    <source>
        <dbReference type="ARBA" id="ARBA00075681"/>
    </source>
</evidence>
<dbReference type="InterPro" id="IPR012476">
    <property type="entry name" value="GLE1"/>
</dbReference>
<evidence type="ECO:0000256" key="7">
    <source>
        <dbReference type="ARBA" id="ARBA00022927"/>
    </source>
</evidence>
<feature type="region of interest" description="Disordered" evidence="17">
    <location>
        <begin position="1"/>
        <end position="60"/>
    </location>
</feature>
<dbReference type="EMBL" id="CAIF01000047">
    <property type="protein sequence ID" value="CCH42481.1"/>
    <property type="molecule type" value="Genomic_DNA"/>
</dbReference>
<evidence type="ECO:0000256" key="8">
    <source>
        <dbReference type="ARBA" id="ARBA00023010"/>
    </source>
</evidence>
<dbReference type="eggNOG" id="KOG2412">
    <property type="taxonomic scope" value="Eukaryota"/>
</dbReference>
<keyword evidence="6" id="KW-0509">mRNA transport</keyword>
<dbReference type="STRING" id="1206466.K0KHI9"/>
<dbReference type="GO" id="GO:0000822">
    <property type="term" value="F:inositol hexakisphosphate binding"/>
    <property type="evidence" value="ECO:0007669"/>
    <property type="project" value="TreeGrafter"/>
</dbReference>
<feature type="compositionally biased region" description="Polar residues" evidence="17">
    <location>
        <begin position="199"/>
        <end position="214"/>
    </location>
</feature>